<dbReference type="InterPro" id="IPR001789">
    <property type="entry name" value="Sig_transdc_resp-reg_receiver"/>
</dbReference>
<dbReference type="Pfam" id="PF02954">
    <property type="entry name" value="HTH_8"/>
    <property type="match status" value="1"/>
</dbReference>
<dbReference type="SMART" id="SM00448">
    <property type="entry name" value="REC"/>
    <property type="match status" value="1"/>
</dbReference>
<dbReference type="GO" id="GO:0000160">
    <property type="term" value="P:phosphorelay signal transduction system"/>
    <property type="evidence" value="ECO:0007669"/>
    <property type="project" value="UniProtKB-KW"/>
</dbReference>
<dbReference type="SUPFAM" id="SSF52540">
    <property type="entry name" value="P-loop containing nucleoside triphosphate hydrolases"/>
    <property type="match status" value="1"/>
</dbReference>
<dbReference type="HOGENOM" id="CLU_000445_0_6_7"/>
<dbReference type="InterPro" id="IPR025944">
    <property type="entry name" value="Sigma_54_int_dom_CS"/>
</dbReference>
<dbReference type="PROSITE" id="PS50045">
    <property type="entry name" value="SIGMA54_INTERACT_4"/>
    <property type="match status" value="1"/>
</dbReference>
<dbReference type="InterPro" id="IPR027417">
    <property type="entry name" value="P-loop_NTPase"/>
</dbReference>
<dbReference type="GO" id="GO:0005524">
    <property type="term" value="F:ATP binding"/>
    <property type="evidence" value="ECO:0007669"/>
    <property type="project" value="UniProtKB-KW"/>
</dbReference>
<keyword evidence="6" id="KW-0238">DNA-binding</keyword>
<dbReference type="Gene3D" id="3.40.50.2300">
    <property type="match status" value="1"/>
</dbReference>
<keyword evidence="2" id="KW-0547">Nucleotide-binding</keyword>
<proteinExistence type="predicted"/>
<keyword evidence="12" id="KW-1185">Reference proteome</keyword>
<accession>A8ZVL8</accession>
<dbReference type="InterPro" id="IPR002078">
    <property type="entry name" value="Sigma_54_int"/>
</dbReference>
<dbReference type="InterPro" id="IPR058031">
    <property type="entry name" value="AAA_lid_NorR"/>
</dbReference>
<dbReference type="eggNOG" id="COG2204">
    <property type="taxonomic scope" value="Bacteria"/>
</dbReference>
<dbReference type="PROSITE" id="PS00688">
    <property type="entry name" value="SIGMA54_INTERACT_3"/>
    <property type="match status" value="1"/>
</dbReference>
<dbReference type="PROSITE" id="PS00676">
    <property type="entry name" value="SIGMA54_INTERACT_2"/>
    <property type="match status" value="1"/>
</dbReference>
<dbReference type="FunFam" id="3.40.50.2300:FF:000018">
    <property type="entry name" value="DNA-binding transcriptional regulator NtrC"/>
    <property type="match status" value="1"/>
</dbReference>
<dbReference type="InterPro" id="IPR025662">
    <property type="entry name" value="Sigma_54_int_dom_ATP-bd_1"/>
</dbReference>
<dbReference type="PROSITE" id="PS50110">
    <property type="entry name" value="RESPONSE_REGULATORY"/>
    <property type="match status" value="1"/>
</dbReference>
<keyword evidence="5" id="KW-0805">Transcription regulation</keyword>
<keyword evidence="4" id="KW-0902">Two-component regulatory system</keyword>
<dbReference type="Pfam" id="PF00158">
    <property type="entry name" value="Sigma54_activat"/>
    <property type="match status" value="1"/>
</dbReference>
<dbReference type="PANTHER" id="PTHR32071:SF119">
    <property type="entry name" value="SIGMA L-DEPENDENT TRANSCRIPTIONAL REGULATOR YPLP-RELATED"/>
    <property type="match status" value="1"/>
</dbReference>
<dbReference type="InterPro" id="IPR025943">
    <property type="entry name" value="Sigma_54_int_dom_ATP-bd_2"/>
</dbReference>
<dbReference type="InterPro" id="IPR009057">
    <property type="entry name" value="Homeodomain-like_sf"/>
</dbReference>
<evidence type="ECO:0000259" key="10">
    <source>
        <dbReference type="PROSITE" id="PS50110"/>
    </source>
</evidence>
<dbReference type="SMART" id="SM00382">
    <property type="entry name" value="AAA"/>
    <property type="match status" value="1"/>
</dbReference>
<evidence type="ECO:0000256" key="6">
    <source>
        <dbReference type="ARBA" id="ARBA00023125"/>
    </source>
</evidence>
<dbReference type="Pfam" id="PF00072">
    <property type="entry name" value="Response_reg"/>
    <property type="match status" value="1"/>
</dbReference>
<dbReference type="GO" id="GO:0006355">
    <property type="term" value="P:regulation of DNA-templated transcription"/>
    <property type="evidence" value="ECO:0007669"/>
    <property type="project" value="InterPro"/>
</dbReference>
<keyword evidence="1 8" id="KW-0597">Phosphoprotein</keyword>
<protein>
    <submittedName>
        <fullName evidence="11">Two component, sigma54 specific, transcriptional regulator, Fis family</fullName>
    </submittedName>
</protein>
<dbReference type="InterPro" id="IPR011006">
    <property type="entry name" value="CheY-like_superfamily"/>
</dbReference>
<dbReference type="Gene3D" id="3.40.50.300">
    <property type="entry name" value="P-loop containing nucleotide triphosphate hydrolases"/>
    <property type="match status" value="1"/>
</dbReference>
<evidence type="ECO:0000256" key="5">
    <source>
        <dbReference type="ARBA" id="ARBA00023015"/>
    </source>
</evidence>
<dbReference type="Pfam" id="PF25601">
    <property type="entry name" value="AAA_lid_14"/>
    <property type="match status" value="1"/>
</dbReference>
<dbReference type="STRING" id="96561.Dole_2401"/>
<dbReference type="FunFam" id="3.40.50.300:FF:000006">
    <property type="entry name" value="DNA-binding transcriptional regulator NtrC"/>
    <property type="match status" value="1"/>
</dbReference>
<dbReference type="GO" id="GO:0043565">
    <property type="term" value="F:sequence-specific DNA binding"/>
    <property type="evidence" value="ECO:0007669"/>
    <property type="project" value="InterPro"/>
</dbReference>
<dbReference type="KEGG" id="dol:Dole_2401"/>
<dbReference type="Proteomes" id="UP000008561">
    <property type="component" value="Chromosome"/>
</dbReference>
<dbReference type="Gene3D" id="1.10.10.60">
    <property type="entry name" value="Homeodomain-like"/>
    <property type="match status" value="1"/>
</dbReference>
<dbReference type="SUPFAM" id="SSF52172">
    <property type="entry name" value="CheY-like"/>
    <property type="match status" value="1"/>
</dbReference>
<dbReference type="PANTHER" id="PTHR32071">
    <property type="entry name" value="TRANSCRIPTIONAL REGULATORY PROTEIN"/>
    <property type="match status" value="1"/>
</dbReference>
<evidence type="ECO:0000256" key="4">
    <source>
        <dbReference type="ARBA" id="ARBA00023012"/>
    </source>
</evidence>
<dbReference type="PRINTS" id="PR01590">
    <property type="entry name" value="HTHFIS"/>
</dbReference>
<dbReference type="EMBL" id="CP000859">
    <property type="protein sequence ID" value="ABW68205.1"/>
    <property type="molecule type" value="Genomic_DNA"/>
</dbReference>
<evidence type="ECO:0000256" key="8">
    <source>
        <dbReference type="PROSITE-ProRule" id="PRU00169"/>
    </source>
</evidence>
<dbReference type="CDD" id="cd00009">
    <property type="entry name" value="AAA"/>
    <property type="match status" value="1"/>
</dbReference>
<name>A8ZVL8_DESOH</name>
<gene>
    <name evidence="11" type="ordered locus">Dole_2401</name>
</gene>
<evidence type="ECO:0000256" key="3">
    <source>
        <dbReference type="ARBA" id="ARBA00022840"/>
    </source>
</evidence>
<dbReference type="InterPro" id="IPR003593">
    <property type="entry name" value="AAA+_ATPase"/>
</dbReference>
<dbReference type="AlphaFoldDB" id="A8ZVL8"/>
<keyword evidence="7" id="KW-0804">Transcription</keyword>
<dbReference type="PROSITE" id="PS00675">
    <property type="entry name" value="SIGMA54_INTERACT_1"/>
    <property type="match status" value="1"/>
</dbReference>
<feature type="domain" description="Response regulatory" evidence="10">
    <location>
        <begin position="4"/>
        <end position="118"/>
    </location>
</feature>
<evidence type="ECO:0000313" key="11">
    <source>
        <dbReference type="EMBL" id="ABW68205.1"/>
    </source>
</evidence>
<keyword evidence="3" id="KW-0067">ATP-binding</keyword>
<evidence type="ECO:0000313" key="12">
    <source>
        <dbReference type="Proteomes" id="UP000008561"/>
    </source>
</evidence>
<dbReference type="SUPFAM" id="SSF46689">
    <property type="entry name" value="Homeodomain-like"/>
    <property type="match status" value="1"/>
</dbReference>
<evidence type="ECO:0000256" key="2">
    <source>
        <dbReference type="ARBA" id="ARBA00022741"/>
    </source>
</evidence>
<sequence>MISHIVVVDDEPITLKQLRRILEKEGHRVSAFSNPRRALDHIESNSCDVLISDVRMPAMDGMELMTRVKARFPDIEVILITGYASLDGAVEAVREGAFHYLEKPFTPDRVRERVGQALHLLSARRSARPGAQGEDRNDAGPVIIGQGARIREVVSIIGQIGPTECNVLITGDSGSGKELVARAIHAASRRSAGPFLAFNCGALSETLIDNELFGHEKGAFTGAESRGIGLVEAASGGTLFLDEIGEMPTAMQVKLLRVLQEGELMRVGGSRPVPVDVRIVSATAADIKAAVGEGIFRKDLYFRINVVNIKLPGLAERREDIPLLAYHILSRLNRQGGKNIQAISEKAMALLSGYAFPGNVRELENILERAVAICQGEIIRECDLPPDLVALELQAYRPPDETFMTLAELERDYMAHLLKITGGARSRTAEILGIDRASLWRKMKKYDLE</sequence>
<feature type="modified residue" description="4-aspartylphosphate" evidence="8">
    <location>
        <position position="53"/>
    </location>
</feature>
<evidence type="ECO:0000256" key="7">
    <source>
        <dbReference type="ARBA" id="ARBA00023163"/>
    </source>
</evidence>
<feature type="domain" description="Sigma-54 factor interaction" evidence="9">
    <location>
        <begin position="143"/>
        <end position="372"/>
    </location>
</feature>
<dbReference type="RefSeq" id="WP_012175817.1">
    <property type="nucleotide sequence ID" value="NC_009943.1"/>
</dbReference>
<dbReference type="OrthoDB" id="9763792at2"/>
<organism evidence="11 12">
    <name type="scientific">Desulfosudis oleivorans (strain DSM 6200 / JCM 39069 / Hxd3)</name>
    <name type="common">Desulfococcus oleovorans</name>
    <dbReference type="NCBI Taxonomy" id="96561"/>
    <lineage>
        <taxon>Bacteria</taxon>
        <taxon>Pseudomonadati</taxon>
        <taxon>Thermodesulfobacteriota</taxon>
        <taxon>Desulfobacteria</taxon>
        <taxon>Desulfobacterales</taxon>
        <taxon>Desulfosudaceae</taxon>
        <taxon>Desulfosudis</taxon>
    </lineage>
</organism>
<reference evidence="11 12" key="1">
    <citation type="submission" date="2007-10" db="EMBL/GenBank/DDBJ databases">
        <title>Complete sequence of Desulfococcus oleovorans Hxd3.</title>
        <authorList>
            <consortium name="US DOE Joint Genome Institute"/>
            <person name="Copeland A."/>
            <person name="Lucas S."/>
            <person name="Lapidus A."/>
            <person name="Barry K."/>
            <person name="Glavina del Rio T."/>
            <person name="Dalin E."/>
            <person name="Tice H."/>
            <person name="Pitluck S."/>
            <person name="Kiss H."/>
            <person name="Brettin T."/>
            <person name="Bruce D."/>
            <person name="Detter J.C."/>
            <person name="Han C."/>
            <person name="Schmutz J."/>
            <person name="Larimer F."/>
            <person name="Land M."/>
            <person name="Hauser L."/>
            <person name="Kyrpides N."/>
            <person name="Kim E."/>
            <person name="Wawrik B."/>
            <person name="Richardson P."/>
        </authorList>
    </citation>
    <scope>NUCLEOTIDE SEQUENCE [LARGE SCALE GENOMIC DNA]</scope>
    <source>
        <strain evidence="12">DSM 6200 / JCM 39069 / Hxd3</strain>
    </source>
</reference>
<dbReference type="InterPro" id="IPR002197">
    <property type="entry name" value="HTH_Fis"/>
</dbReference>
<evidence type="ECO:0000259" key="9">
    <source>
        <dbReference type="PROSITE" id="PS50045"/>
    </source>
</evidence>
<evidence type="ECO:0000256" key="1">
    <source>
        <dbReference type="ARBA" id="ARBA00022553"/>
    </source>
</evidence>
<dbReference type="Gene3D" id="1.10.8.60">
    <property type="match status" value="1"/>
</dbReference>